<feature type="compositionally biased region" description="Polar residues" evidence="4">
    <location>
        <begin position="117"/>
        <end position="131"/>
    </location>
</feature>
<evidence type="ECO:0000256" key="4">
    <source>
        <dbReference type="SAM" id="MobiDB-lite"/>
    </source>
</evidence>
<dbReference type="GO" id="GO:0009297">
    <property type="term" value="P:pilus assembly"/>
    <property type="evidence" value="ECO:0007669"/>
    <property type="project" value="InterPro"/>
</dbReference>
<feature type="region of interest" description="Disordered" evidence="4">
    <location>
        <begin position="210"/>
        <end position="242"/>
    </location>
</feature>
<sequence length="540" mass="58733">MKFNKNTTLSLLSFIFIQISGCSSWQRINDIEKDNSQLTSQADAMMPFNKSHPYVINEKTQWINPEPISRDLQKEQDELPSCNMTLNHPGNISLEAVASLITSQCHIPVNISQDALSQQENNPGFSSQDPSMNDPLPGNGAPVNTVSSGTSLNHLFWQGPVAGLLDDITARQGLSWEYQDHRVIISYMTTKTFPVLFMDNNASFYSRTVSGTTSSQNQNINGVAGGQSASDNSDKNSGTTSQATTMEIKSGLYRDIASTISMMLTPGKGRMDLTNGELTVRDTPRVLSDVARYIDDRNTQLNRQVVLNVQVYSIDNKDNDQLGIDWKAVFNNSNLGLSLTSPYADAASEMMSSGISILDGKGQGSTALVKALAEQTHLTVVTQLSSMTTNLSAVPVQVALQQDYASDTSTENTANVGSSSSISKSTITTGLNMTILPYLMPDSTRMQLQFAINMSDDPTFRTFTSQNASIELMKTRMKIFTQRVLMKSGQTLVLSGYQSVSNSDDHQGVDHSHFFLFGGGDGGSRGKSALVILITPVLMG</sequence>
<keyword evidence="7" id="KW-0449">Lipoprotein</keyword>
<comment type="subcellular location">
    <subcellularLocation>
        <location evidence="1">Membrane</location>
    </subcellularLocation>
</comment>
<dbReference type="InterPro" id="IPR050810">
    <property type="entry name" value="Bact_Secretion_Sys_Channel"/>
</dbReference>
<keyword evidence="8" id="KW-1185">Reference proteome</keyword>
<protein>
    <submittedName>
        <fullName evidence="7">PilN family conjugative transfer lipoprotein</fullName>
    </submittedName>
</protein>
<dbReference type="InterPro" id="IPR004846">
    <property type="entry name" value="T2SS/T3SS_dom"/>
</dbReference>
<dbReference type="GO" id="GO:0019867">
    <property type="term" value="C:outer membrane"/>
    <property type="evidence" value="ECO:0007669"/>
    <property type="project" value="InterPro"/>
</dbReference>
<organism evidence="7 8">
    <name type="scientific">Tatumella ptyseos ATCC 33301</name>
    <dbReference type="NCBI Taxonomy" id="1005995"/>
    <lineage>
        <taxon>Bacteria</taxon>
        <taxon>Pseudomonadati</taxon>
        <taxon>Pseudomonadota</taxon>
        <taxon>Gammaproteobacteria</taxon>
        <taxon>Enterobacterales</taxon>
        <taxon>Erwiniaceae</taxon>
        <taxon>Tatumella</taxon>
    </lineage>
</organism>
<evidence type="ECO:0000256" key="3">
    <source>
        <dbReference type="ARBA" id="ARBA00023136"/>
    </source>
</evidence>
<reference evidence="7 8" key="1">
    <citation type="submission" date="2014-05" db="EMBL/GenBank/DDBJ databases">
        <title>ATOL: Assembling a taxonomically balanced genome-scale reconstruction of the evolutionary history of the Enterobacteriaceae.</title>
        <authorList>
            <person name="Plunkett G.III."/>
            <person name="Neeno-Eckwall E.C."/>
            <person name="Glasner J.D."/>
            <person name="Perna N.T."/>
        </authorList>
    </citation>
    <scope>NUCLEOTIDE SEQUENCE [LARGE SCALE GENOMIC DNA]</scope>
    <source>
        <strain evidence="7 8">ATCC 33301</strain>
    </source>
</reference>
<feature type="domain" description="Secretin N-terminal" evidence="6">
    <location>
        <begin position="190"/>
        <end position="275"/>
    </location>
</feature>
<feature type="domain" description="Type II/III secretion system secretin-like" evidence="5">
    <location>
        <begin position="371"/>
        <end position="510"/>
    </location>
</feature>
<evidence type="ECO:0000313" key="8">
    <source>
        <dbReference type="Proteomes" id="UP000028602"/>
    </source>
</evidence>
<dbReference type="InterPro" id="IPR011514">
    <property type="entry name" value="Secretin_N_2"/>
</dbReference>
<comment type="caution">
    <text evidence="7">The sequence shown here is derived from an EMBL/GenBank/DDBJ whole genome shotgun (WGS) entry which is preliminary data.</text>
</comment>
<evidence type="ECO:0000256" key="2">
    <source>
        <dbReference type="ARBA" id="ARBA00022729"/>
    </source>
</evidence>
<dbReference type="Pfam" id="PF07655">
    <property type="entry name" value="Secretin_N_2"/>
    <property type="match status" value="1"/>
</dbReference>
<dbReference type="AlphaFoldDB" id="A0A085JDD2"/>
<dbReference type="eggNOG" id="COG4796">
    <property type="taxonomic scope" value="Bacteria"/>
</dbReference>
<evidence type="ECO:0000259" key="6">
    <source>
        <dbReference type="Pfam" id="PF07655"/>
    </source>
</evidence>
<dbReference type="GO" id="GO:0009306">
    <property type="term" value="P:protein secretion"/>
    <property type="evidence" value="ECO:0007669"/>
    <property type="project" value="InterPro"/>
</dbReference>
<evidence type="ECO:0000256" key="1">
    <source>
        <dbReference type="ARBA" id="ARBA00004370"/>
    </source>
</evidence>
<evidence type="ECO:0000313" key="7">
    <source>
        <dbReference type="EMBL" id="KFD18478.1"/>
    </source>
</evidence>
<evidence type="ECO:0000259" key="5">
    <source>
        <dbReference type="Pfam" id="PF00263"/>
    </source>
</evidence>
<accession>A0A085JDD2</accession>
<dbReference type="OrthoDB" id="6638496at2"/>
<dbReference type="Proteomes" id="UP000028602">
    <property type="component" value="Unassembled WGS sequence"/>
</dbReference>
<dbReference type="PANTHER" id="PTHR30332:SF24">
    <property type="entry name" value="SECRETIN GSPD-RELATED"/>
    <property type="match status" value="1"/>
</dbReference>
<keyword evidence="3" id="KW-0472">Membrane</keyword>
<dbReference type="Pfam" id="PF00263">
    <property type="entry name" value="Secretin"/>
    <property type="match status" value="1"/>
</dbReference>
<proteinExistence type="predicted"/>
<dbReference type="PANTHER" id="PTHR30332">
    <property type="entry name" value="PROBABLE GENERAL SECRETION PATHWAY PROTEIN D"/>
    <property type="match status" value="1"/>
</dbReference>
<dbReference type="EMBL" id="JMPR01000038">
    <property type="protein sequence ID" value="KFD18478.1"/>
    <property type="molecule type" value="Genomic_DNA"/>
</dbReference>
<keyword evidence="2" id="KW-0732">Signal</keyword>
<dbReference type="NCBIfam" id="TIGR02520">
    <property type="entry name" value="pilus_B_mal_scr"/>
    <property type="match status" value="1"/>
</dbReference>
<dbReference type="InterPro" id="IPR013359">
    <property type="entry name" value="Pilus_4B_PilN"/>
</dbReference>
<dbReference type="RefSeq" id="WP_038011518.1">
    <property type="nucleotide sequence ID" value="NZ_ATMJ01000001.1"/>
</dbReference>
<name>A0A085JDD2_9GAMM</name>
<gene>
    <name evidence="7" type="ORF">GTPT_2668</name>
</gene>
<feature type="region of interest" description="Disordered" evidence="4">
    <location>
        <begin position="117"/>
        <end position="139"/>
    </location>
</feature>